<sequence>MLATIARNEFQTQTGVSLPEKLQEVLTPASRKIIEVARKKRHLKHFFCTFDEAASAAQPPHKDLELTASICVLPSLVKERMEAFISPYCPDTSYSVPTVTFEGTSLLESTGLKVQVENVSIAEDNLLYALATTIALYWAFDIVFPLKAQRTFDLFCRLLGVSSGVQPTPIVRVAQTLLQ</sequence>
<keyword evidence="2" id="KW-1185">Reference proteome</keyword>
<dbReference type="VEuPathDB" id="VectorBase:LOC119178601"/>
<dbReference type="EMBL" id="JABSTU010000011">
    <property type="protein sequence ID" value="KAH8008651.1"/>
    <property type="molecule type" value="Genomic_DNA"/>
</dbReference>
<dbReference type="AlphaFoldDB" id="A0A9J6D3K6"/>
<accession>A0A9J6D3K6</accession>
<evidence type="ECO:0000313" key="1">
    <source>
        <dbReference type="EMBL" id="KAH8008651.1"/>
    </source>
</evidence>
<organism evidence="1 2">
    <name type="scientific">Rhipicephalus microplus</name>
    <name type="common">Cattle tick</name>
    <name type="synonym">Boophilus microplus</name>
    <dbReference type="NCBI Taxonomy" id="6941"/>
    <lineage>
        <taxon>Eukaryota</taxon>
        <taxon>Metazoa</taxon>
        <taxon>Ecdysozoa</taxon>
        <taxon>Arthropoda</taxon>
        <taxon>Chelicerata</taxon>
        <taxon>Arachnida</taxon>
        <taxon>Acari</taxon>
        <taxon>Parasitiformes</taxon>
        <taxon>Ixodida</taxon>
        <taxon>Ixodoidea</taxon>
        <taxon>Ixodidae</taxon>
        <taxon>Rhipicephalinae</taxon>
        <taxon>Rhipicephalus</taxon>
        <taxon>Boophilus</taxon>
    </lineage>
</organism>
<reference evidence="1" key="2">
    <citation type="submission" date="2021-09" db="EMBL/GenBank/DDBJ databases">
        <authorList>
            <person name="Jia N."/>
            <person name="Wang J."/>
            <person name="Shi W."/>
            <person name="Du L."/>
            <person name="Sun Y."/>
            <person name="Zhan W."/>
            <person name="Jiang J."/>
            <person name="Wang Q."/>
            <person name="Zhang B."/>
            <person name="Ji P."/>
            <person name="Sakyi L.B."/>
            <person name="Cui X."/>
            <person name="Yuan T."/>
            <person name="Jiang B."/>
            <person name="Yang W."/>
            <person name="Lam T.T.-Y."/>
            <person name="Chang Q."/>
            <person name="Ding S."/>
            <person name="Wang X."/>
            <person name="Zhu J."/>
            <person name="Ruan X."/>
            <person name="Zhao L."/>
            <person name="Wei J."/>
            <person name="Que T."/>
            <person name="Du C."/>
            <person name="Cheng J."/>
            <person name="Dai P."/>
            <person name="Han X."/>
            <person name="Huang E."/>
            <person name="Gao Y."/>
            <person name="Liu J."/>
            <person name="Shao H."/>
            <person name="Ye R."/>
            <person name="Li L."/>
            <person name="Wei W."/>
            <person name="Wang X."/>
            <person name="Wang C."/>
            <person name="Huo Q."/>
            <person name="Li W."/>
            <person name="Guo W."/>
            <person name="Chen H."/>
            <person name="Chen S."/>
            <person name="Zhou L."/>
            <person name="Zhou L."/>
            <person name="Ni X."/>
            <person name="Tian J."/>
            <person name="Zhou Y."/>
            <person name="Sheng Y."/>
            <person name="Liu T."/>
            <person name="Pan Y."/>
            <person name="Xia L."/>
            <person name="Li J."/>
            <person name="Zhao F."/>
            <person name="Cao W."/>
        </authorList>
    </citation>
    <scope>NUCLEOTIDE SEQUENCE</scope>
    <source>
        <strain evidence="1">Rmic-2018</strain>
        <tissue evidence="1">Larvae</tissue>
    </source>
</reference>
<reference evidence="1" key="1">
    <citation type="journal article" date="2020" name="Cell">
        <title>Large-Scale Comparative Analyses of Tick Genomes Elucidate Their Genetic Diversity and Vector Capacities.</title>
        <authorList>
            <consortium name="Tick Genome and Microbiome Consortium (TIGMIC)"/>
            <person name="Jia N."/>
            <person name="Wang J."/>
            <person name="Shi W."/>
            <person name="Du L."/>
            <person name="Sun Y."/>
            <person name="Zhan W."/>
            <person name="Jiang J.F."/>
            <person name="Wang Q."/>
            <person name="Zhang B."/>
            <person name="Ji P."/>
            <person name="Bell-Sakyi L."/>
            <person name="Cui X.M."/>
            <person name="Yuan T.T."/>
            <person name="Jiang B.G."/>
            <person name="Yang W.F."/>
            <person name="Lam T.T."/>
            <person name="Chang Q.C."/>
            <person name="Ding S.J."/>
            <person name="Wang X.J."/>
            <person name="Zhu J.G."/>
            <person name="Ruan X.D."/>
            <person name="Zhao L."/>
            <person name="Wei J.T."/>
            <person name="Ye R.Z."/>
            <person name="Que T.C."/>
            <person name="Du C.H."/>
            <person name="Zhou Y.H."/>
            <person name="Cheng J.X."/>
            <person name="Dai P.F."/>
            <person name="Guo W.B."/>
            <person name="Han X.H."/>
            <person name="Huang E.J."/>
            <person name="Li L.F."/>
            <person name="Wei W."/>
            <person name="Gao Y.C."/>
            <person name="Liu J.Z."/>
            <person name="Shao H.Z."/>
            <person name="Wang X."/>
            <person name="Wang C.C."/>
            <person name="Yang T.C."/>
            <person name="Huo Q.B."/>
            <person name="Li W."/>
            <person name="Chen H.Y."/>
            <person name="Chen S.E."/>
            <person name="Zhou L.G."/>
            <person name="Ni X.B."/>
            <person name="Tian J.H."/>
            <person name="Sheng Y."/>
            <person name="Liu T."/>
            <person name="Pan Y.S."/>
            <person name="Xia L.Y."/>
            <person name="Li J."/>
            <person name="Zhao F."/>
            <person name="Cao W.C."/>
        </authorList>
    </citation>
    <scope>NUCLEOTIDE SEQUENCE</scope>
    <source>
        <strain evidence="1">Rmic-2018</strain>
    </source>
</reference>
<proteinExistence type="predicted"/>
<name>A0A9J6D3K6_RHIMP</name>
<dbReference type="Proteomes" id="UP000821866">
    <property type="component" value="Chromosome 9"/>
</dbReference>
<comment type="caution">
    <text evidence="1">The sequence shown here is derived from an EMBL/GenBank/DDBJ whole genome shotgun (WGS) entry which is preliminary data.</text>
</comment>
<evidence type="ECO:0000313" key="2">
    <source>
        <dbReference type="Proteomes" id="UP000821866"/>
    </source>
</evidence>
<protein>
    <submittedName>
        <fullName evidence="1">Uncharacterized protein</fullName>
    </submittedName>
</protein>
<gene>
    <name evidence="1" type="ORF">HPB51_000477</name>
</gene>